<accession>A0A6H5H6G6</accession>
<protein>
    <submittedName>
        <fullName evidence="1">Uncharacterized protein</fullName>
    </submittedName>
</protein>
<gene>
    <name evidence="1" type="ORF">NTEN_LOCUS16045</name>
</gene>
<reference evidence="1 2" key="1">
    <citation type="submission" date="2020-02" db="EMBL/GenBank/DDBJ databases">
        <authorList>
            <person name="Ferguson B K."/>
        </authorList>
    </citation>
    <scope>NUCLEOTIDE SEQUENCE [LARGE SCALE GENOMIC DNA]</scope>
</reference>
<evidence type="ECO:0000313" key="1">
    <source>
        <dbReference type="EMBL" id="CAB0011052.1"/>
    </source>
</evidence>
<feature type="non-terminal residue" evidence="1">
    <location>
        <position position="53"/>
    </location>
</feature>
<dbReference type="Proteomes" id="UP000479000">
    <property type="component" value="Unassembled WGS sequence"/>
</dbReference>
<evidence type="ECO:0000313" key="2">
    <source>
        <dbReference type="Proteomes" id="UP000479000"/>
    </source>
</evidence>
<dbReference type="AlphaFoldDB" id="A0A6H5H6G6"/>
<proteinExistence type="predicted"/>
<dbReference type="EMBL" id="CADCXU010023663">
    <property type="protein sequence ID" value="CAB0011052.1"/>
    <property type="molecule type" value="Genomic_DNA"/>
</dbReference>
<sequence>MYLQVEQRARAYVVRQTDHAHCLMFNVYQMLEQWLNAVVNDCDPAFAREEGKI</sequence>
<keyword evidence="2" id="KW-1185">Reference proteome</keyword>
<organism evidence="1 2">
    <name type="scientific">Nesidiocoris tenuis</name>
    <dbReference type="NCBI Taxonomy" id="355587"/>
    <lineage>
        <taxon>Eukaryota</taxon>
        <taxon>Metazoa</taxon>
        <taxon>Ecdysozoa</taxon>
        <taxon>Arthropoda</taxon>
        <taxon>Hexapoda</taxon>
        <taxon>Insecta</taxon>
        <taxon>Pterygota</taxon>
        <taxon>Neoptera</taxon>
        <taxon>Paraneoptera</taxon>
        <taxon>Hemiptera</taxon>
        <taxon>Heteroptera</taxon>
        <taxon>Panheteroptera</taxon>
        <taxon>Cimicomorpha</taxon>
        <taxon>Miridae</taxon>
        <taxon>Dicyphina</taxon>
        <taxon>Nesidiocoris</taxon>
    </lineage>
</organism>
<name>A0A6H5H6G6_9HEMI</name>